<evidence type="ECO:0000259" key="1">
    <source>
        <dbReference type="Pfam" id="PF04230"/>
    </source>
</evidence>
<dbReference type="Proteomes" id="UP000051992">
    <property type="component" value="Unassembled WGS sequence"/>
</dbReference>
<dbReference type="AlphaFoldDB" id="A0A0R2GYQ7"/>
<proteinExistence type="predicted"/>
<dbReference type="PATRIC" id="fig|1629.5.peg.1441"/>
<name>A0A0R2GYQ7_WEIVI</name>
<dbReference type="OrthoDB" id="9807674at2"/>
<protein>
    <submittedName>
        <fullName evidence="2">Exopolysaccharide biosynthesis protein</fullName>
    </submittedName>
</protein>
<sequence>MSQLKKVIKSVLSPEMTNFLASRYNYIKYHYRMFETFSTKLDVEVPEGANDGVFYIFGTPISGNLGDQAIAMAQSRFLQDHFNNPVVEFQINETLAGVKYLRDHIKSNDIIFIQAGGNIGDIYYDAENVRRKLINTFTENPVVQLPQSVTFRNLDQMGFDGRVSQSIYKQQKEHFYLFARDHVSEDKLKQIFPENNIQLVPDIVLSLNERVDAQKSGVLFALRADVEKELDDTLVEQLRQHIENEGYVVKDTDTDIGVALDKFTRDAAVQKKIAEFQSASLVVTDRLHGMIFSVITGTPAIVFDNYNSKVKNEYNDWLSDYQNIRFFEQSDQNQDVVAEVKQAFDTIIDGAVPEFDVGAKYKPLLDTITHLVQTSDMK</sequence>
<comment type="caution">
    <text evidence="2">The sequence shown here is derived from an EMBL/GenBank/DDBJ whole genome shotgun (WGS) entry which is preliminary data.</text>
</comment>
<reference evidence="2 3" key="1">
    <citation type="journal article" date="2015" name="Genome Announc.">
        <title>Expanding the biotechnology potential of lactobacilli through comparative genomics of 213 strains and associated genera.</title>
        <authorList>
            <person name="Sun Z."/>
            <person name="Harris H.M."/>
            <person name="McCann A."/>
            <person name="Guo C."/>
            <person name="Argimon S."/>
            <person name="Zhang W."/>
            <person name="Yang X."/>
            <person name="Jeffery I.B."/>
            <person name="Cooney J.C."/>
            <person name="Kagawa T.F."/>
            <person name="Liu W."/>
            <person name="Song Y."/>
            <person name="Salvetti E."/>
            <person name="Wrobel A."/>
            <person name="Rasinkangas P."/>
            <person name="Parkhill J."/>
            <person name="Rea M.C."/>
            <person name="O'Sullivan O."/>
            <person name="Ritari J."/>
            <person name="Douillard F.P."/>
            <person name="Paul Ross R."/>
            <person name="Yang R."/>
            <person name="Briner A.E."/>
            <person name="Felis G.E."/>
            <person name="de Vos W.M."/>
            <person name="Barrangou R."/>
            <person name="Klaenhammer T.R."/>
            <person name="Caufield P.W."/>
            <person name="Cui Y."/>
            <person name="Zhang H."/>
            <person name="O'Toole P.W."/>
        </authorList>
    </citation>
    <scope>NUCLEOTIDE SEQUENCE [LARGE SCALE GENOMIC DNA]</scope>
    <source>
        <strain evidence="2 3">DSM 20410</strain>
    </source>
</reference>
<keyword evidence="3" id="KW-1185">Reference proteome</keyword>
<organism evidence="2 3">
    <name type="scientific">Weissella viridescens</name>
    <name type="common">Lactobacillus viridescens</name>
    <dbReference type="NCBI Taxonomy" id="1629"/>
    <lineage>
        <taxon>Bacteria</taxon>
        <taxon>Bacillati</taxon>
        <taxon>Bacillota</taxon>
        <taxon>Bacilli</taxon>
        <taxon>Lactobacillales</taxon>
        <taxon>Lactobacillaceae</taxon>
        <taxon>Weissella</taxon>
    </lineage>
</organism>
<evidence type="ECO:0000313" key="3">
    <source>
        <dbReference type="Proteomes" id="UP000051992"/>
    </source>
</evidence>
<dbReference type="RefSeq" id="WP_057747035.1">
    <property type="nucleotide sequence ID" value="NZ_BJLU01000008.1"/>
</dbReference>
<accession>A0A0R2GYQ7</accession>
<evidence type="ECO:0000313" key="2">
    <source>
        <dbReference type="EMBL" id="KRN45839.1"/>
    </source>
</evidence>
<gene>
    <name evidence="2" type="ORF">IV50_GL001427</name>
</gene>
<feature type="domain" description="Polysaccharide pyruvyl transferase" evidence="1">
    <location>
        <begin position="64"/>
        <end position="305"/>
    </location>
</feature>
<dbReference type="EMBL" id="JQBM01000005">
    <property type="protein sequence ID" value="KRN45839.1"/>
    <property type="molecule type" value="Genomic_DNA"/>
</dbReference>
<dbReference type="Pfam" id="PF04230">
    <property type="entry name" value="PS_pyruv_trans"/>
    <property type="match status" value="1"/>
</dbReference>
<dbReference type="InterPro" id="IPR007345">
    <property type="entry name" value="Polysacch_pyruvyl_Trfase"/>
</dbReference>